<feature type="region of interest" description="Disordered" evidence="1">
    <location>
        <begin position="672"/>
        <end position="694"/>
    </location>
</feature>
<feature type="transmembrane region" description="Helical" evidence="2">
    <location>
        <begin position="98"/>
        <end position="122"/>
    </location>
</feature>
<name>A0AAN6Y4M7_9PEZI</name>
<feature type="region of interest" description="Disordered" evidence="1">
    <location>
        <begin position="23"/>
        <end position="42"/>
    </location>
</feature>
<keyword evidence="4" id="KW-1185">Reference proteome</keyword>
<organism evidence="3 4">
    <name type="scientific">Rhypophila decipiens</name>
    <dbReference type="NCBI Taxonomy" id="261697"/>
    <lineage>
        <taxon>Eukaryota</taxon>
        <taxon>Fungi</taxon>
        <taxon>Dikarya</taxon>
        <taxon>Ascomycota</taxon>
        <taxon>Pezizomycotina</taxon>
        <taxon>Sordariomycetes</taxon>
        <taxon>Sordariomycetidae</taxon>
        <taxon>Sordariales</taxon>
        <taxon>Naviculisporaceae</taxon>
        <taxon>Rhypophila</taxon>
    </lineage>
</organism>
<protein>
    <submittedName>
        <fullName evidence="3">Uncharacterized protein</fullName>
    </submittedName>
</protein>
<sequence>MSSHIDLMDGNELQVFGRDMSISSEDYDSDDVTDSDSDMKHEADQATVVSAAEMDTVMAERTSEEKTGSRVRTHPVSKARDPRQGASPIRRRWTELTFYLMACLSILLPVLFLVLTSLIIAMDGKSDSSNWGSMVDPIKISVTAWPIVFAAVTAQAFKTWATFRVERGVRLMELEQLVGSHSVGSALKQPFFLRRLDALTLFIFLIWSLSPLGSQALQRVYTLDRGLVSDNAPVLYVPLLGENRLLSPGAGDRFRDASNIAEHWQMALTYFMAGYIPEGERMLTEPESSEADRFGHPYPRKIWDESSSDIQYFSHYGLPVVLSPPAVQYDESLESKQKKEATGGSAQFETINFPITSSVFNFTCDDWRLTKREDIDESLSFSISQTMGLKFSTNNAASSTGIDWIQFATLQDSGKVLDDSTVLADNTTVDFNWDYATIGCSLEQIFYSSSVTCWREGPSRSFHCFMDSMTVLAKDQVFPEWHTNLTDFSEELVLGANPYSIINSHTSLESILLGSSDTIDGASDLESQLMPLATPPNDFAKRFTNIFNTFLTLAHCPECVNSFRITSVAPELVPPGTPVDPYTNYDFRLPPAARELYKPASSDDGLAARVYSPPGLIFAISWPWAWTLLACVLVLWMVGIASVAVESMLVAPDILGYASTLARNNRHLHLPKTATAGTAGSQTAGGPTGAMSMSGSERARLIGDMRVMVQDVKPHAEVGKIALGLKHDGAERLKRGRLYR</sequence>
<dbReference type="EMBL" id="MU858152">
    <property type="protein sequence ID" value="KAK4211291.1"/>
    <property type="molecule type" value="Genomic_DNA"/>
</dbReference>
<comment type="caution">
    <text evidence="3">The sequence shown here is derived from an EMBL/GenBank/DDBJ whole genome shotgun (WGS) entry which is preliminary data.</text>
</comment>
<keyword evidence="2" id="KW-1133">Transmembrane helix</keyword>
<accession>A0AAN6Y4M7</accession>
<proteinExistence type="predicted"/>
<feature type="compositionally biased region" description="Low complexity" evidence="1">
    <location>
        <begin position="673"/>
        <end position="685"/>
    </location>
</feature>
<dbReference type="AlphaFoldDB" id="A0AAN6Y4M7"/>
<keyword evidence="2" id="KW-0812">Transmembrane</keyword>
<feature type="compositionally biased region" description="Acidic residues" evidence="1">
    <location>
        <begin position="25"/>
        <end position="36"/>
    </location>
</feature>
<gene>
    <name evidence="3" type="ORF">QBC37DRAFT_484723</name>
</gene>
<keyword evidence="2" id="KW-0472">Membrane</keyword>
<reference evidence="3" key="1">
    <citation type="journal article" date="2023" name="Mol. Phylogenet. Evol.">
        <title>Genome-scale phylogeny and comparative genomics of the fungal order Sordariales.</title>
        <authorList>
            <person name="Hensen N."/>
            <person name="Bonometti L."/>
            <person name="Westerberg I."/>
            <person name="Brannstrom I.O."/>
            <person name="Guillou S."/>
            <person name="Cros-Aarteil S."/>
            <person name="Calhoun S."/>
            <person name="Haridas S."/>
            <person name="Kuo A."/>
            <person name="Mondo S."/>
            <person name="Pangilinan J."/>
            <person name="Riley R."/>
            <person name="LaButti K."/>
            <person name="Andreopoulos B."/>
            <person name="Lipzen A."/>
            <person name="Chen C."/>
            <person name="Yan M."/>
            <person name="Daum C."/>
            <person name="Ng V."/>
            <person name="Clum A."/>
            <person name="Steindorff A."/>
            <person name="Ohm R.A."/>
            <person name="Martin F."/>
            <person name="Silar P."/>
            <person name="Natvig D.O."/>
            <person name="Lalanne C."/>
            <person name="Gautier V."/>
            <person name="Ament-Velasquez S.L."/>
            <person name="Kruys A."/>
            <person name="Hutchinson M.I."/>
            <person name="Powell A.J."/>
            <person name="Barry K."/>
            <person name="Miller A.N."/>
            <person name="Grigoriev I.V."/>
            <person name="Debuchy R."/>
            <person name="Gladieux P."/>
            <person name="Hiltunen Thoren M."/>
            <person name="Johannesson H."/>
        </authorList>
    </citation>
    <scope>NUCLEOTIDE SEQUENCE</scope>
    <source>
        <strain evidence="3">PSN293</strain>
    </source>
</reference>
<dbReference type="Proteomes" id="UP001301769">
    <property type="component" value="Unassembled WGS sequence"/>
</dbReference>
<feature type="transmembrane region" description="Helical" evidence="2">
    <location>
        <begin position="624"/>
        <end position="645"/>
    </location>
</feature>
<evidence type="ECO:0000256" key="1">
    <source>
        <dbReference type="SAM" id="MobiDB-lite"/>
    </source>
</evidence>
<evidence type="ECO:0000256" key="2">
    <source>
        <dbReference type="SAM" id="Phobius"/>
    </source>
</evidence>
<feature type="transmembrane region" description="Helical" evidence="2">
    <location>
        <begin position="142"/>
        <end position="163"/>
    </location>
</feature>
<feature type="region of interest" description="Disordered" evidence="1">
    <location>
        <begin position="59"/>
        <end position="85"/>
    </location>
</feature>
<evidence type="ECO:0000313" key="4">
    <source>
        <dbReference type="Proteomes" id="UP001301769"/>
    </source>
</evidence>
<evidence type="ECO:0000313" key="3">
    <source>
        <dbReference type="EMBL" id="KAK4211291.1"/>
    </source>
</evidence>
<feature type="transmembrane region" description="Helical" evidence="2">
    <location>
        <begin position="198"/>
        <end position="217"/>
    </location>
</feature>
<reference evidence="3" key="2">
    <citation type="submission" date="2023-05" db="EMBL/GenBank/DDBJ databases">
        <authorList>
            <consortium name="Lawrence Berkeley National Laboratory"/>
            <person name="Steindorff A."/>
            <person name="Hensen N."/>
            <person name="Bonometti L."/>
            <person name="Westerberg I."/>
            <person name="Brannstrom I.O."/>
            <person name="Guillou S."/>
            <person name="Cros-Aarteil S."/>
            <person name="Calhoun S."/>
            <person name="Haridas S."/>
            <person name="Kuo A."/>
            <person name="Mondo S."/>
            <person name="Pangilinan J."/>
            <person name="Riley R."/>
            <person name="Labutti K."/>
            <person name="Andreopoulos B."/>
            <person name="Lipzen A."/>
            <person name="Chen C."/>
            <person name="Yanf M."/>
            <person name="Daum C."/>
            <person name="Ng V."/>
            <person name="Clum A."/>
            <person name="Ohm R."/>
            <person name="Martin F."/>
            <person name="Silar P."/>
            <person name="Natvig D."/>
            <person name="Lalanne C."/>
            <person name="Gautier V."/>
            <person name="Ament-Velasquez S.L."/>
            <person name="Kruys A."/>
            <person name="Hutchinson M.I."/>
            <person name="Powell A.J."/>
            <person name="Barry K."/>
            <person name="Miller A.N."/>
            <person name="Grigoriev I.V."/>
            <person name="Debuchy R."/>
            <person name="Gladieux P."/>
            <person name="Thoren M.H."/>
            <person name="Johannesson H."/>
        </authorList>
    </citation>
    <scope>NUCLEOTIDE SEQUENCE</scope>
    <source>
        <strain evidence="3">PSN293</strain>
    </source>
</reference>